<dbReference type="GO" id="GO:0006260">
    <property type="term" value="P:DNA replication"/>
    <property type="evidence" value="ECO:0007669"/>
    <property type="project" value="TreeGrafter"/>
</dbReference>
<dbReference type="Pfam" id="PF01695">
    <property type="entry name" value="IstB_IS21"/>
    <property type="match status" value="1"/>
</dbReference>
<dbReference type="SUPFAM" id="SSF52540">
    <property type="entry name" value="P-loop containing nucleoside triphosphate hydrolases"/>
    <property type="match status" value="1"/>
</dbReference>
<dbReference type="InterPro" id="IPR027417">
    <property type="entry name" value="P-loop_NTPase"/>
</dbReference>
<organism evidence="2 3">
    <name type="scientific">Lachnospira eligens</name>
    <dbReference type="NCBI Taxonomy" id="39485"/>
    <lineage>
        <taxon>Bacteria</taxon>
        <taxon>Bacillati</taxon>
        <taxon>Bacillota</taxon>
        <taxon>Clostridia</taxon>
        <taxon>Lachnospirales</taxon>
        <taxon>Lachnospiraceae</taxon>
        <taxon>Lachnospira</taxon>
    </lineage>
</organism>
<dbReference type="InterPro" id="IPR002611">
    <property type="entry name" value="IstB_ATP-bd"/>
</dbReference>
<evidence type="ECO:0000259" key="1">
    <source>
        <dbReference type="Pfam" id="PF01695"/>
    </source>
</evidence>
<proteinExistence type="predicted"/>
<dbReference type="EMBL" id="CZBU01000008">
    <property type="protein sequence ID" value="CUQ79323.1"/>
    <property type="molecule type" value="Genomic_DNA"/>
</dbReference>
<feature type="domain" description="IstB-like ATP-binding" evidence="1">
    <location>
        <begin position="1"/>
        <end position="170"/>
    </location>
</feature>
<sequence>MLVDIEYGNRKNNRQKLLIRNAGFDQPEANIMDINYTSGRRLNKELINRLATCEYISEHRNLFITGATGCGKTYMACTFGMEACMQYSNTRYVRMPDLLMDLDIARTEGNYRKVMAKYSNPVLLILDKWVLLKPTDTEQKDIFELLHRRRKKSSTIFCSQYVFEEWYGQLGG</sequence>
<evidence type="ECO:0000313" key="2">
    <source>
        <dbReference type="EMBL" id="CUQ79323.1"/>
    </source>
</evidence>
<dbReference type="GO" id="GO:0005524">
    <property type="term" value="F:ATP binding"/>
    <property type="evidence" value="ECO:0007669"/>
    <property type="project" value="InterPro"/>
</dbReference>
<gene>
    <name evidence="2" type="ORF">ERS852490_02987</name>
</gene>
<dbReference type="AlphaFoldDB" id="A0A174YW18"/>
<evidence type="ECO:0000313" key="3">
    <source>
        <dbReference type="Proteomes" id="UP000095621"/>
    </source>
</evidence>
<dbReference type="PANTHER" id="PTHR30050:SF4">
    <property type="entry name" value="ATP-BINDING PROTEIN RV3427C IN INSERTION SEQUENCE-RELATED"/>
    <property type="match status" value="1"/>
</dbReference>
<name>A0A174YW18_9FIRM</name>
<reference evidence="2 3" key="1">
    <citation type="submission" date="2015-09" db="EMBL/GenBank/DDBJ databases">
        <authorList>
            <consortium name="Pathogen Informatics"/>
        </authorList>
    </citation>
    <scope>NUCLEOTIDE SEQUENCE [LARGE SCALE GENOMIC DNA]</scope>
    <source>
        <strain evidence="2 3">2789STDY5834875</strain>
    </source>
</reference>
<protein>
    <submittedName>
        <fullName evidence="2">Transposase/IS protein</fullName>
    </submittedName>
</protein>
<dbReference type="PANTHER" id="PTHR30050">
    <property type="entry name" value="CHROMOSOMAL REPLICATION INITIATOR PROTEIN DNAA"/>
    <property type="match status" value="1"/>
</dbReference>
<accession>A0A174YW18</accession>
<dbReference type="Proteomes" id="UP000095621">
    <property type="component" value="Unassembled WGS sequence"/>
</dbReference>
<dbReference type="CDD" id="cd00009">
    <property type="entry name" value="AAA"/>
    <property type="match status" value="1"/>
</dbReference>
<dbReference type="Gene3D" id="3.40.50.300">
    <property type="entry name" value="P-loop containing nucleotide triphosphate hydrolases"/>
    <property type="match status" value="1"/>
</dbReference>